<dbReference type="PANTHER" id="PTHR30388">
    <property type="entry name" value="ALDEHYDE OXIDOREDUCTASE MOLYBDENUM COFACTOR ASSEMBLY PROTEIN"/>
    <property type="match status" value="1"/>
</dbReference>
<proteinExistence type="predicted"/>
<dbReference type="PANTHER" id="PTHR30388:SF6">
    <property type="entry name" value="XANTHINE DEHYDROGENASE SUBUNIT A-RELATED"/>
    <property type="match status" value="1"/>
</dbReference>
<name>A0A562J1J8_9FIRM</name>
<organism evidence="3 4">
    <name type="scientific">Sedimentibacter saalensis</name>
    <dbReference type="NCBI Taxonomy" id="130788"/>
    <lineage>
        <taxon>Bacteria</taxon>
        <taxon>Bacillati</taxon>
        <taxon>Bacillota</taxon>
        <taxon>Tissierellia</taxon>
        <taxon>Sedimentibacter</taxon>
    </lineage>
</organism>
<feature type="domain" description="XdhC Rossmann" evidence="2">
    <location>
        <begin position="85"/>
        <end position="227"/>
    </location>
</feature>
<dbReference type="InterPro" id="IPR027051">
    <property type="entry name" value="XdhC_Rossmann_dom"/>
</dbReference>
<dbReference type="Pfam" id="PF02625">
    <property type="entry name" value="XdhC_CoxI"/>
    <property type="match status" value="1"/>
</dbReference>
<protein>
    <submittedName>
        <fullName evidence="3">Xanthine dehydrogenase accessory factor</fullName>
    </submittedName>
</protein>
<dbReference type="InterPro" id="IPR052698">
    <property type="entry name" value="MoCofactor_Util/Proc"/>
</dbReference>
<accession>A0A562J1J8</accession>
<evidence type="ECO:0000313" key="3">
    <source>
        <dbReference type="EMBL" id="TWH77003.1"/>
    </source>
</evidence>
<dbReference type="Proteomes" id="UP000315343">
    <property type="component" value="Unassembled WGS sequence"/>
</dbReference>
<reference evidence="3 4" key="1">
    <citation type="submission" date="2019-07" db="EMBL/GenBank/DDBJ databases">
        <title>Genomic Encyclopedia of Type Strains, Phase I: the one thousand microbial genomes (KMG-I) project.</title>
        <authorList>
            <person name="Kyrpides N."/>
        </authorList>
    </citation>
    <scope>NUCLEOTIDE SEQUENCE [LARGE SCALE GENOMIC DNA]</scope>
    <source>
        <strain evidence="3 4">DSM 13558</strain>
    </source>
</reference>
<dbReference type="InterPro" id="IPR003777">
    <property type="entry name" value="XdhC_CoxI"/>
</dbReference>
<dbReference type="AlphaFoldDB" id="A0A562J1J8"/>
<evidence type="ECO:0000259" key="1">
    <source>
        <dbReference type="Pfam" id="PF02625"/>
    </source>
</evidence>
<dbReference type="Pfam" id="PF13478">
    <property type="entry name" value="XdhC_C"/>
    <property type="match status" value="1"/>
</dbReference>
<keyword evidence="4" id="KW-1185">Reference proteome</keyword>
<comment type="caution">
    <text evidence="3">The sequence shown here is derived from an EMBL/GenBank/DDBJ whole genome shotgun (WGS) entry which is preliminary data.</text>
</comment>
<dbReference type="RefSeq" id="WP_145086654.1">
    <property type="nucleotide sequence ID" value="NZ_VLKH01000014.1"/>
</dbReference>
<evidence type="ECO:0000259" key="2">
    <source>
        <dbReference type="Pfam" id="PF13478"/>
    </source>
</evidence>
<dbReference type="OrthoDB" id="9773039at2"/>
<gene>
    <name evidence="3" type="ORF">LY60_03479</name>
</gene>
<dbReference type="EMBL" id="VLKH01000014">
    <property type="protein sequence ID" value="TWH77003.1"/>
    <property type="molecule type" value="Genomic_DNA"/>
</dbReference>
<sequence length="343" mass="37353">MEFLRKLKTLKESGTSKDNIIITVMTGDYTNSKAIVSQGEITYTNNEKYNWKSIIGIIPKNKKSQLVEMNGEKIYIEFMKNKYSVVVCGAGHISISIIKMCNLLDLPVTVIDDRITFVNNAINAGADFTVCEPFEKALDGINGDSSTFFIIVTRGHRYDQECLKKIINKDNAYIGMIGSKVRVGKVLNGLEEEGISRDKLNKVYTPIGLDIGAETPAEIAVAIMAQIIDVKNKETGSSTYSDELLDGIMDESVKKIPKALVTIVSRKGSAPREVGTKMAVLKDGTMIGTIGGGCVEAGIRQVAFSSMDQGVSKLVQVDMTGREAEDEGMVCGGIVEIFVEPLI</sequence>
<evidence type="ECO:0000313" key="4">
    <source>
        <dbReference type="Proteomes" id="UP000315343"/>
    </source>
</evidence>
<dbReference type="Gene3D" id="3.40.50.720">
    <property type="entry name" value="NAD(P)-binding Rossmann-like Domain"/>
    <property type="match status" value="1"/>
</dbReference>
<feature type="domain" description="XdhC- CoxI" evidence="1">
    <location>
        <begin position="257"/>
        <end position="317"/>
    </location>
</feature>